<accession>A0A450YLQ2</accession>
<gene>
    <name evidence="1" type="ORF">BECKTC1821D_GA0114238_101252</name>
</gene>
<proteinExistence type="predicted"/>
<sequence>MKVWAVKWWMREHIPCERVCAKITYSDEFVPHGIRRTVEIAIIHHDVRFHMRAPFTIGSDEPLDANRSQERFHGKGERMPGSALRLLGILIVDK</sequence>
<protein>
    <submittedName>
        <fullName evidence="1">Uncharacterized protein</fullName>
    </submittedName>
</protein>
<dbReference type="EMBL" id="CAADFS010000012">
    <property type="protein sequence ID" value="VFK42453.1"/>
    <property type="molecule type" value="Genomic_DNA"/>
</dbReference>
<evidence type="ECO:0000313" key="1">
    <source>
        <dbReference type="EMBL" id="VFK42453.1"/>
    </source>
</evidence>
<reference evidence="1" key="1">
    <citation type="submission" date="2019-02" db="EMBL/GenBank/DDBJ databases">
        <authorList>
            <person name="Gruber-Vodicka R. H."/>
            <person name="Seah K. B. B."/>
        </authorList>
    </citation>
    <scope>NUCLEOTIDE SEQUENCE</scope>
    <source>
        <strain evidence="1">BECK_BZ123</strain>
    </source>
</reference>
<dbReference type="AlphaFoldDB" id="A0A450YLQ2"/>
<name>A0A450YLQ2_9GAMM</name>
<organism evidence="1">
    <name type="scientific">Candidatus Kentrum sp. TC</name>
    <dbReference type="NCBI Taxonomy" id="2126339"/>
    <lineage>
        <taxon>Bacteria</taxon>
        <taxon>Pseudomonadati</taxon>
        <taxon>Pseudomonadota</taxon>
        <taxon>Gammaproteobacteria</taxon>
        <taxon>Candidatus Kentrum</taxon>
    </lineage>
</organism>